<sequence>MFVRSYIAALVCVGLGGCASSSNISAQKQRNYLTKPGITAEQYNKDEQACVDIAKKDFDAARAKTYVYQPGLAGAAASGFVGGVERGRLRREAFKQTEECLVAKGYRSVPMTPEQLVIYENLDSTNKGKAIAVLASGGDISTLQNAQ</sequence>
<dbReference type="EMBL" id="CP021112">
    <property type="protein sequence ID" value="ARP98999.1"/>
    <property type="molecule type" value="Genomic_DNA"/>
</dbReference>
<evidence type="ECO:0000313" key="2">
    <source>
        <dbReference type="Proteomes" id="UP000194137"/>
    </source>
</evidence>
<name>A0A1W6ZNQ8_9HYPH</name>
<dbReference type="STRING" id="1235591.CAK95_07830"/>
<dbReference type="PROSITE" id="PS51257">
    <property type="entry name" value="PROKAR_LIPOPROTEIN"/>
    <property type="match status" value="1"/>
</dbReference>
<proteinExistence type="predicted"/>
<dbReference type="Proteomes" id="UP000194137">
    <property type="component" value="Chromosome"/>
</dbReference>
<organism evidence="1 2">
    <name type="scientific">Pseudorhodoplanes sinuspersici</name>
    <dbReference type="NCBI Taxonomy" id="1235591"/>
    <lineage>
        <taxon>Bacteria</taxon>
        <taxon>Pseudomonadati</taxon>
        <taxon>Pseudomonadota</taxon>
        <taxon>Alphaproteobacteria</taxon>
        <taxon>Hyphomicrobiales</taxon>
        <taxon>Pseudorhodoplanes</taxon>
    </lineage>
</organism>
<dbReference type="RefSeq" id="WP_086087410.1">
    <property type="nucleotide sequence ID" value="NZ_CP021112.1"/>
</dbReference>
<keyword evidence="2" id="KW-1185">Reference proteome</keyword>
<dbReference type="AlphaFoldDB" id="A0A1W6ZNQ8"/>
<reference evidence="1 2" key="1">
    <citation type="submission" date="2017-05" db="EMBL/GenBank/DDBJ databases">
        <title>Full genome sequence of Pseudorhodoplanes sinuspersici.</title>
        <authorList>
            <person name="Dastgheib S.M.M."/>
            <person name="Shavandi M."/>
            <person name="Tirandaz H."/>
        </authorList>
    </citation>
    <scope>NUCLEOTIDE SEQUENCE [LARGE SCALE GENOMIC DNA]</scope>
    <source>
        <strain evidence="1 2">RIPI110</strain>
    </source>
</reference>
<gene>
    <name evidence="1" type="ORF">CAK95_07830</name>
</gene>
<dbReference type="KEGG" id="psin:CAK95_07830"/>
<evidence type="ECO:0000313" key="1">
    <source>
        <dbReference type="EMBL" id="ARP98999.1"/>
    </source>
</evidence>
<protein>
    <submittedName>
        <fullName evidence="1">Uncharacterized protein</fullName>
    </submittedName>
</protein>
<accession>A0A1W6ZNQ8</accession>